<name>A0A3P1T4P6_9ACTN</name>
<dbReference type="SUPFAM" id="SSF55729">
    <property type="entry name" value="Acyl-CoA N-acyltransferases (Nat)"/>
    <property type="match status" value="1"/>
</dbReference>
<dbReference type="GO" id="GO:1990189">
    <property type="term" value="F:protein N-terminal-serine acetyltransferase activity"/>
    <property type="evidence" value="ECO:0007669"/>
    <property type="project" value="TreeGrafter"/>
</dbReference>
<dbReference type="Gene3D" id="3.40.630.30">
    <property type="match status" value="1"/>
</dbReference>
<comment type="caution">
    <text evidence="2">The sequence shown here is derived from an EMBL/GenBank/DDBJ whole genome shotgun (WGS) entry which is preliminary data.</text>
</comment>
<dbReference type="PANTHER" id="PTHR43441:SF11">
    <property type="entry name" value="RIBOSOMAL-PROTEIN-SERINE ACETYLTRANSFERASE"/>
    <property type="match status" value="1"/>
</dbReference>
<dbReference type="InterPro" id="IPR051908">
    <property type="entry name" value="Ribosomal_N-acetyltransferase"/>
</dbReference>
<gene>
    <name evidence="2" type="ORF">EII34_10365</name>
</gene>
<dbReference type="Proteomes" id="UP000280819">
    <property type="component" value="Unassembled WGS sequence"/>
</dbReference>
<dbReference type="Pfam" id="PF13302">
    <property type="entry name" value="Acetyltransf_3"/>
    <property type="match status" value="1"/>
</dbReference>
<feature type="domain" description="N-acetyltransferase" evidence="1">
    <location>
        <begin position="20"/>
        <end position="187"/>
    </location>
</feature>
<dbReference type="InterPro" id="IPR000182">
    <property type="entry name" value="GNAT_dom"/>
</dbReference>
<reference evidence="2 3" key="1">
    <citation type="submission" date="2018-11" db="EMBL/GenBank/DDBJ databases">
        <title>Genomes From Bacteria Associated with the Canine Oral Cavity: a Test Case for Automated Genome-Based Taxonomic Assignment.</title>
        <authorList>
            <person name="Coil D.A."/>
            <person name="Jospin G."/>
            <person name="Darling A.E."/>
            <person name="Wallis C."/>
            <person name="Davis I.J."/>
            <person name="Harris S."/>
            <person name="Eisen J.A."/>
            <person name="Holcombe L.J."/>
            <person name="O'Flynn C."/>
        </authorList>
    </citation>
    <scope>NUCLEOTIDE SEQUENCE [LARGE SCALE GENOMIC DNA]</scope>
    <source>
        <strain evidence="2 3">OH887_COT-365</strain>
    </source>
</reference>
<dbReference type="GO" id="GO:0008999">
    <property type="term" value="F:protein-N-terminal-alanine acetyltransferase activity"/>
    <property type="evidence" value="ECO:0007669"/>
    <property type="project" value="TreeGrafter"/>
</dbReference>
<protein>
    <submittedName>
        <fullName evidence="2">N-acetyltransferase</fullName>
    </submittedName>
</protein>
<keyword evidence="2" id="KW-0808">Transferase</keyword>
<proteinExistence type="predicted"/>
<evidence type="ECO:0000313" key="2">
    <source>
        <dbReference type="EMBL" id="RRD04451.1"/>
    </source>
</evidence>
<evidence type="ECO:0000313" key="3">
    <source>
        <dbReference type="Proteomes" id="UP000280819"/>
    </source>
</evidence>
<dbReference type="GO" id="GO:0005737">
    <property type="term" value="C:cytoplasm"/>
    <property type="evidence" value="ECO:0007669"/>
    <property type="project" value="TreeGrafter"/>
</dbReference>
<dbReference type="PANTHER" id="PTHR43441">
    <property type="entry name" value="RIBOSOMAL-PROTEIN-SERINE ACETYLTRANSFERASE"/>
    <property type="match status" value="1"/>
</dbReference>
<dbReference type="InterPro" id="IPR016181">
    <property type="entry name" value="Acyl_CoA_acyltransferase"/>
</dbReference>
<dbReference type="EMBL" id="RQZG01000011">
    <property type="protein sequence ID" value="RRD04451.1"/>
    <property type="molecule type" value="Genomic_DNA"/>
</dbReference>
<dbReference type="AlphaFoldDB" id="A0A3P1T4P6"/>
<evidence type="ECO:0000259" key="1">
    <source>
        <dbReference type="PROSITE" id="PS51186"/>
    </source>
</evidence>
<sequence>MDPLTTAFPPFGLRIRHDDMTLRLMRDEDFPEYLDLLSGPIFPDDSVEWIFPWYEAPVRERRRNAAQAHWRFRAEFSPDSWVLGFGVWVAGELVGCQDVLATQFARRRVVDSGSWLALAHHGKGWGVRMRKLMLHFAFDHLGARRAESAAVIGNEASMGVSHSAGYRPNGIRTEVHGSRTVELQYVSVTPDQFNRLDGEVVVEGFSDELRSMMGAL</sequence>
<dbReference type="PROSITE" id="PS51186">
    <property type="entry name" value="GNAT"/>
    <property type="match status" value="1"/>
</dbReference>
<accession>A0A3P1T4P6</accession>
<dbReference type="RefSeq" id="WP_124845081.1">
    <property type="nucleotide sequence ID" value="NZ_JAUNKP010000009.1"/>
</dbReference>
<organism evidence="2 3">
    <name type="scientific">Arachnia propionica</name>
    <dbReference type="NCBI Taxonomy" id="1750"/>
    <lineage>
        <taxon>Bacteria</taxon>
        <taxon>Bacillati</taxon>
        <taxon>Actinomycetota</taxon>
        <taxon>Actinomycetes</taxon>
        <taxon>Propionibacteriales</taxon>
        <taxon>Propionibacteriaceae</taxon>
        <taxon>Arachnia</taxon>
    </lineage>
</organism>
<dbReference type="OrthoDB" id="3466127at2"/>